<dbReference type="GO" id="GO:0032196">
    <property type="term" value="P:transposition"/>
    <property type="evidence" value="ECO:0007669"/>
    <property type="project" value="TreeGrafter"/>
</dbReference>
<dbReference type="PANTHER" id="PTHR10948:SF23">
    <property type="entry name" value="TRANSPOSASE INSI FOR INSERTION SEQUENCE ELEMENT IS30A-RELATED"/>
    <property type="match status" value="1"/>
</dbReference>
<organism evidence="2 3">
    <name type="scientific">Spiroplasma phoeniceum P40</name>
    <dbReference type="NCBI Taxonomy" id="1276259"/>
    <lineage>
        <taxon>Bacteria</taxon>
        <taxon>Bacillati</taxon>
        <taxon>Mycoplasmatota</taxon>
        <taxon>Mollicutes</taxon>
        <taxon>Entomoplasmatales</taxon>
        <taxon>Spiroplasmataceae</taxon>
        <taxon>Spiroplasma</taxon>
    </lineage>
</organism>
<dbReference type="GO" id="GO:0004803">
    <property type="term" value="F:transposase activity"/>
    <property type="evidence" value="ECO:0007669"/>
    <property type="project" value="TreeGrafter"/>
</dbReference>
<proteinExistence type="predicted"/>
<dbReference type="EMBL" id="CP031088">
    <property type="protein sequence ID" value="AXF96789.1"/>
    <property type="molecule type" value="Genomic_DNA"/>
</dbReference>
<reference evidence="3" key="1">
    <citation type="submission" date="2018-07" db="EMBL/GenBank/DDBJ databases">
        <title>Complete Genome Sequence of Spiroplasma phoeniceum.</title>
        <authorList>
            <person name="Davis R.E."/>
            <person name="Shao J.Y."/>
            <person name="Zhao Y."/>
            <person name="Silver A."/>
            <person name="Stump z."/>
            <person name="Gasparich G."/>
        </authorList>
    </citation>
    <scope>NUCLEOTIDE SEQUENCE [LARGE SCALE GENOMIC DNA]</scope>
    <source>
        <strain evidence="3">P40</strain>
    </source>
</reference>
<dbReference type="Gene3D" id="3.30.420.10">
    <property type="entry name" value="Ribonuclease H-like superfamily/Ribonuclease H"/>
    <property type="match status" value="1"/>
</dbReference>
<dbReference type="GO" id="GO:0015074">
    <property type="term" value="P:DNA integration"/>
    <property type="evidence" value="ECO:0007669"/>
    <property type="project" value="InterPro"/>
</dbReference>
<dbReference type="PROSITE" id="PS50994">
    <property type="entry name" value="INTEGRASE"/>
    <property type="match status" value="1"/>
</dbReference>
<protein>
    <submittedName>
        <fullName evidence="2">Transposase, IS30 family</fullName>
    </submittedName>
</protein>
<dbReference type="InterPro" id="IPR036397">
    <property type="entry name" value="RNaseH_sf"/>
</dbReference>
<evidence type="ECO:0000313" key="3">
    <source>
        <dbReference type="Proteomes" id="UP000253689"/>
    </source>
</evidence>
<dbReference type="GO" id="GO:0005829">
    <property type="term" value="C:cytosol"/>
    <property type="evidence" value="ECO:0007669"/>
    <property type="project" value="TreeGrafter"/>
</dbReference>
<dbReference type="Proteomes" id="UP000253689">
    <property type="component" value="Chromosome"/>
</dbReference>
<dbReference type="PANTHER" id="PTHR10948">
    <property type="entry name" value="TRANSPOSASE"/>
    <property type="match status" value="1"/>
</dbReference>
<accession>A0A345DRE8</accession>
<dbReference type="SUPFAM" id="SSF53098">
    <property type="entry name" value="Ribonuclease H-like"/>
    <property type="match status" value="1"/>
</dbReference>
<feature type="domain" description="Integrase catalytic" evidence="1">
    <location>
        <begin position="1"/>
        <end position="110"/>
    </location>
</feature>
<dbReference type="InterPro" id="IPR012337">
    <property type="entry name" value="RNaseH-like_sf"/>
</dbReference>
<dbReference type="AlphaFoldDB" id="A0A345DRE8"/>
<dbReference type="RefSeq" id="WP_151202527.1">
    <property type="nucleotide sequence ID" value="NZ_CP031088.1"/>
</dbReference>
<dbReference type="InterPro" id="IPR051917">
    <property type="entry name" value="Transposase-Integrase"/>
</dbReference>
<dbReference type="InterPro" id="IPR001584">
    <property type="entry name" value="Integrase_cat-core"/>
</dbReference>
<evidence type="ECO:0000313" key="2">
    <source>
        <dbReference type="EMBL" id="AXF96789.1"/>
    </source>
</evidence>
<sequence length="110" mass="12917">MDFGHFDTDLIKGKNIKSFKLTITKKLTNLDYICHLDNKATNTVNIKLINFFKNPAIMKYYKSLVLDNGSEFTMWKEFAQMTSIPFYFTTPDLPWEKALLNTKINYYGKI</sequence>
<name>A0A345DRE8_9MOLU</name>
<evidence type="ECO:0000259" key="1">
    <source>
        <dbReference type="PROSITE" id="PS50994"/>
    </source>
</evidence>
<keyword evidence="3" id="KW-1185">Reference proteome</keyword>
<dbReference type="GO" id="GO:0003676">
    <property type="term" value="F:nucleic acid binding"/>
    <property type="evidence" value="ECO:0007669"/>
    <property type="project" value="InterPro"/>
</dbReference>
<gene>
    <name evidence="2" type="ORF">SDAV_001845</name>
</gene>
<dbReference type="KEGG" id="sphh:SDAV_001845"/>